<gene>
    <name evidence="6" type="primary">dacB</name>
    <name evidence="8" type="ORF">SAMN05877842_10339</name>
</gene>
<dbReference type="InterPro" id="IPR034693">
    <property type="entry name" value="CdaS"/>
</dbReference>
<keyword evidence="6" id="KW-0812">Transmembrane</keyword>
<dbReference type="NCBIfam" id="NF038328">
    <property type="entry name" value="c-di-AMP_CdaS"/>
    <property type="match status" value="1"/>
</dbReference>
<evidence type="ECO:0000256" key="3">
    <source>
        <dbReference type="ARBA" id="ARBA00022695"/>
    </source>
</evidence>
<keyword evidence="6" id="KW-1003">Cell membrane</keyword>
<dbReference type="InterPro" id="IPR036888">
    <property type="entry name" value="DNA_integrity_DisA_N_sf"/>
</dbReference>
<name>A0A285U6T3_9BACL</name>
<comment type="catalytic activity">
    <reaction evidence="1 6">
        <text>2 ATP = 3',3'-c-di-AMP + 2 diphosphate</text>
        <dbReference type="Rhea" id="RHEA:35655"/>
        <dbReference type="ChEBI" id="CHEBI:30616"/>
        <dbReference type="ChEBI" id="CHEBI:33019"/>
        <dbReference type="ChEBI" id="CHEBI:71500"/>
        <dbReference type="EC" id="2.7.7.85"/>
    </reaction>
</comment>
<dbReference type="InterPro" id="IPR050338">
    <property type="entry name" value="DisA"/>
</dbReference>
<comment type="subunit">
    <text evidence="6">Probably oligomerizes.</text>
</comment>
<dbReference type="InterPro" id="IPR053472">
    <property type="entry name" value="DAC_CdaS-like"/>
</dbReference>
<reference evidence="9" key="1">
    <citation type="submission" date="2017-08" db="EMBL/GenBank/DDBJ databases">
        <authorList>
            <person name="Varghese N."/>
            <person name="Submissions S."/>
        </authorList>
    </citation>
    <scope>NUCLEOTIDE SEQUENCE [LARGE SCALE GENOMIC DNA]</scope>
    <source>
        <strain evidence="9">JC23</strain>
    </source>
</reference>
<dbReference type="GO" id="GO:0004016">
    <property type="term" value="F:adenylate cyclase activity"/>
    <property type="evidence" value="ECO:0007669"/>
    <property type="project" value="UniProtKB-UniRule"/>
</dbReference>
<evidence type="ECO:0000256" key="4">
    <source>
        <dbReference type="ARBA" id="ARBA00022741"/>
    </source>
</evidence>
<dbReference type="AlphaFoldDB" id="A0A285U6T3"/>
<dbReference type="PANTHER" id="PTHR34185:SF2">
    <property type="entry name" value="CYCLIC DI-AMP SYNTHASE CDAS"/>
    <property type="match status" value="1"/>
</dbReference>
<dbReference type="Proteomes" id="UP000219252">
    <property type="component" value="Unassembled WGS sequence"/>
</dbReference>
<evidence type="ECO:0000256" key="2">
    <source>
        <dbReference type="ARBA" id="ARBA00022679"/>
    </source>
</evidence>
<keyword evidence="4 6" id="KW-0547">Nucleotide-binding</keyword>
<dbReference type="RefSeq" id="WP_097148697.1">
    <property type="nucleotide sequence ID" value="NZ_OBQC01000003.1"/>
</dbReference>
<feature type="domain" description="DAC" evidence="7">
    <location>
        <begin position="54"/>
        <end position="202"/>
    </location>
</feature>
<dbReference type="Gene3D" id="1.10.287.770">
    <property type="entry name" value="YojJ-like"/>
    <property type="match status" value="1"/>
</dbReference>
<dbReference type="PROSITE" id="PS51794">
    <property type="entry name" value="DAC"/>
    <property type="match status" value="1"/>
</dbReference>
<dbReference type="GO" id="GO:0005524">
    <property type="term" value="F:ATP binding"/>
    <property type="evidence" value="ECO:0007669"/>
    <property type="project" value="UniProtKB-UniRule"/>
</dbReference>
<organism evidence="8 9">
    <name type="scientific">Ureibacillus acetophenoni</name>
    <dbReference type="NCBI Taxonomy" id="614649"/>
    <lineage>
        <taxon>Bacteria</taxon>
        <taxon>Bacillati</taxon>
        <taxon>Bacillota</taxon>
        <taxon>Bacilli</taxon>
        <taxon>Bacillales</taxon>
        <taxon>Caryophanaceae</taxon>
        <taxon>Ureibacillus</taxon>
    </lineage>
</organism>
<comment type="function">
    <text evidence="6">Catalyzes the condensation of 2 ATP molecules into cyclic di-AMP (c-di-AMP), a second messenger used to regulate differing processes in different bacteria.</text>
</comment>
<dbReference type="PANTHER" id="PTHR34185">
    <property type="entry name" value="DIADENYLATE CYCLASE"/>
    <property type="match status" value="1"/>
</dbReference>
<keyword evidence="5 6" id="KW-0067">ATP-binding</keyword>
<dbReference type="Pfam" id="PF02457">
    <property type="entry name" value="DAC"/>
    <property type="match status" value="1"/>
</dbReference>
<dbReference type="OrthoDB" id="9807385at2"/>
<evidence type="ECO:0000256" key="1">
    <source>
        <dbReference type="ARBA" id="ARBA00000877"/>
    </source>
</evidence>
<evidence type="ECO:0000256" key="6">
    <source>
        <dbReference type="HAMAP-Rule" id="MF_00838"/>
    </source>
</evidence>
<keyword evidence="9" id="KW-1185">Reference proteome</keyword>
<keyword evidence="6" id="KW-0472">Membrane</keyword>
<dbReference type="EC" id="2.7.7.85" evidence="6"/>
<evidence type="ECO:0000256" key="5">
    <source>
        <dbReference type="ARBA" id="ARBA00022840"/>
    </source>
</evidence>
<dbReference type="EMBL" id="OBQC01000003">
    <property type="protein sequence ID" value="SOC37108.1"/>
    <property type="molecule type" value="Genomic_DNA"/>
</dbReference>
<dbReference type="HAMAP" id="MF_00838">
    <property type="entry name" value="DacB"/>
    <property type="match status" value="1"/>
</dbReference>
<dbReference type="Pfam" id="PF10372">
    <property type="entry name" value="CdaS_N"/>
    <property type="match status" value="1"/>
</dbReference>
<keyword evidence="3 6" id="KW-0548">Nucleotidyltransferase</keyword>
<dbReference type="InterPro" id="IPR019457">
    <property type="entry name" value="CdaS_N"/>
</dbReference>
<dbReference type="GO" id="GO:0006171">
    <property type="term" value="P:cAMP biosynthetic process"/>
    <property type="evidence" value="ECO:0007669"/>
    <property type="project" value="InterPro"/>
</dbReference>
<evidence type="ECO:0000313" key="8">
    <source>
        <dbReference type="EMBL" id="SOC37108.1"/>
    </source>
</evidence>
<evidence type="ECO:0000313" key="9">
    <source>
        <dbReference type="Proteomes" id="UP000219252"/>
    </source>
</evidence>
<comment type="similarity">
    <text evidence="6">Belongs to the adenylate cyclase family. DacB/CdaS subfamily.</text>
</comment>
<keyword evidence="2 6" id="KW-0808">Transferase</keyword>
<protein>
    <recommendedName>
        <fullName evidence="6">Diadenylate cyclase</fullName>
        <shortName evidence="6">DAC</shortName>
        <ecNumber evidence="6">2.7.7.85</ecNumber>
    </recommendedName>
    <alternativeName>
        <fullName evidence="6">Cyclic-di-AMP synthase</fullName>
        <shortName evidence="6">c-di-AMP synthase</shortName>
    </alternativeName>
</protein>
<dbReference type="Gene3D" id="3.40.1700.10">
    <property type="entry name" value="DNA integrity scanning protein, DisA, N-terminal domain"/>
    <property type="match status" value="1"/>
</dbReference>
<dbReference type="SUPFAM" id="SSF143597">
    <property type="entry name" value="YojJ-like"/>
    <property type="match status" value="1"/>
</dbReference>
<dbReference type="InterPro" id="IPR003390">
    <property type="entry name" value="DNA_integrity_scan_DisA_N"/>
</dbReference>
<keyword evidence="6" id="KW-1133">Transmembrane helix</keyword>
<accession>A0A285U6T3</accession>
<sequence length="205" mass="22305">MMGSTINEPIKQHLKTHLIKVSAEIQDMLSKFDCNDDCILTEFEQIQSKLSTLQKTAALFYLNNYLSPYTSSYQEISTAIQHFSELRQGALIAVERNDSLEPYLHSGIPIGGYVSSALLESIFYPGGRLHDGAVLIKEDTIISAANVLPVSKQDSGGKKLGTRHRAAIGLSELTDALVLVVSEETGRASFALAGKLYPISGGIFN</sequence>
<evidence type="ECO:0000259" key="7">
    <source>
        <dbReference type="PROSITE" id="PS51794"/>
    </source>
</evidence>
<dbReference type="GO" id="GO:0106408">
    <property type="term" value="F:diadenylate cyclase activity"/>
    <property type="evidence" value="ECO:0007669"/>
    <property type="project" value="UniProtKB-EC"/>
</dbReference>
<proteinExistence type="inferred from homology"/>